<keyword evidence="3" id="KW-1185">Reference proteome</keyword>
<dbReference type="AlphaFoldDB" id="A0A7T7MAL5"/>
<dbReference type="KEGG" id="awe:JG540_00320"/>
<accession>A0A7T7MAL5</accession>
<gene>
    <name evidence="2" type="ORF">JG540_00320</name>
</gene>
<evidence type="ECO:0000313" key="2">
    <source>
        <dbReference type="EMBL" id="QQM67397.1"/>
    </source>
</evidence>
<protein>
    <submittedName>
        <fullName evidence="2">DUF262 domain-containing protein</fullName>
    </submittedName>
</protein>
<name>A0A7T7MAL5_9ACTO</name>
<dbReference type="PANTHER" id="PTHR37292">
    <property type="entry name" value="VNG6097C"/>
    <property type="match status" value="1"/>
</dbReference>
<dbReference type="InterPro" id="IPR004919">
    <property type="entry name" value="GmrSD_N"/>
</dbReference>
<organism evidence="2 3">
    <name type="scientific">Actinomyces weissii</name>
    <dbReference type="NCBI Taxonomy" id="675090"/>
    <lineage>
        <taxon>Bacteria</taxon>
        <taxon>Bacillati</taxon>
        <taxon>Actinomycetota</taxon>
        <taxon>Actinomycetes</taxon>
        <taxon>Actinomycetales</taxon>
        <taxon>Actinomycetaceae</taxon>
        <taxon>Actinomyces</taxon>
    </lineage>
</organism>
<dbReference type="Proteomes" id="UP000595895">
    <property type="component" value="Chromosome"/>
</dbReference>
<dbReference type="RefSeq" id="WP_200275947.1">
    <property type="nucleotide sequence ID" value="NZ_CP066802.1"/>
</dbReference>
<sequence>MEQSRASSFSQACTISQLRDLVLSGRIRVPQFQRSFRWEASDVQSLVDSVLRGYPIGSLLLWEREAPAEEIVVGALRVHASARPDALWVVDGQQRLTSLVNVTDPDGFKDPRFAMGYSLRSGEVVRGARLGDPLVIPLPDLFDFSRTLAWLAQNPDGASFATQVQDVARRLNLADLPVTIMKDADERTLREVFDRINSRGKRLTAAEIFDAIHGGASEGTSLTGIAQRVDAQTQFGVLNGQTVVQALLLRRNTDITRDLHGEFSPTRRRASDLPEESESEAYAATEAALTSAIRFLQGRCGIPHMTFLPFRFQLLVLCRFFAFFPEPSDRNQELLSRWLWRTSVGADQLGLSGSQADLRALAGCVIPGQESASVQRLLEGARLTEKPQVPDLSVFRATRSDSKLILSALWSLEPFDPSTGDPITQEQLAEALEGETTPSRVVTDVVASRNAPKGCALAALKVISVVDGRELVSALEVGTDLHRLLLDAEMVRALQSNDVSKFLERRESAMGSFLQDFLIARTGWEQDDSAPFTDYVFDGPEMEEP</sequence>
<feature type="domain" description="GmrSD restriction endonucleases N-terminal" evidence="1">
    <location>
        <begin position="21"/>
        <end position="212"/>
    </location>
</feature>
<dbReference type="Pfam" id="PF03235">
    <property type="entry name" value="GmrSD_N"/>
    <property type="match status" value="1"/>
</dbReference>
<proteinExistence type="predicted"/>
<reference evidence="2 3" key="1">
    <citation type="submission" date="2020-12" db="EMBL/GenBank/DDBJ databases">
        <authorList>
            <person name="Zhou J."/>
        </authorList>
    </citation>
    <scope>NUCLEOTIDE SEQUENCE [LARGE SCALE GENOMIC DNA]</scope>
    <source>
        <strain evidence="2 3">CCUG 61299</strain>
    </source>
</reference>
<dbReference type="PANTHER" id="PTHR37292:SF2">
    <property type="entry name" value="DUF262 DOMAIN-CONTAINING PROTEIN"/>
    <property type="match status" value="1"/>
</dbReference>
<evidence type="ECO:0000259" key="1">
    <source>
        <dbReference type="Pfam" id="PF03235"/>
    </source>
</evidence>
<dbReference type="EMBL" id="CP066802">
    <property type="protein sequence ID" value="QQM67397.1"/>
    <property type="molecule type" value="Genomic_DNA"/>
</dbReference>
<evidence type="ECO:0000313" key="3">
    <source>
        <dbReference type="Proteomes" id="UP000595895"/>
    </source>
</evidence>